<dbReference type="AlphaFoldDB" id="M4V9B3"/>
<feature type="signal peptide" evidence="1">
    <location>
        <begin position="1"/>
        <end position="22"/>
    </location>
</feature>
<organism evidence="2 3">
    <name type="scientific">Pseudobdellovibrio exovorus JSS</name>
    <dbReference type="NCBI Taxonomy" id="1184267"/>
    <lineage>
        <taxon>Bacteria</taxon>
        <taxon>Pseudomonadati</taxon>
        <taxon>Bdellovibrionota</taxon>
        <taxon>Bdellovibrionia</taxon>
        <taxon>Bdellovibrionales</taxon>
        <taxon>Pseudobdellovibrionaceae</taxon>
        <taxon>Pseudobdellovibrio</taxon>
    </lineage>
</organism>
<evidence type="ECO:0000313" key="3">
    <source>
        <dbReference type="Proteomes" id="UP000012040"/>
    </source>
</evidence>
<protein>
    <submittedName>
        <fullName evidence="2">Uncharacterized protein</fullName>
    </submittedName>
</protein>
<name>M4V9B3_9BACT</name>
<gene>
    <name evidence="2" type="ORF">A11Q_396</name>
</gene>
<dbReference type="PATRIC" id="fig|1184267.3.peg.400"/>
<accession>M4V9B3</accession>
<dbReference type="HOGENOM" id="CLU_1036921_0_0_7"/>
<keyword evidence="1" id="KW-0732">Signal</keyword>
<dbReference type="RefSeq" id="WP_015469106.1">
    <property type="nucleotide sequence ID" value="NC_020813.1"/>
</dbReference>
<dbReference type="Proteomes" id="UP000012040">
    <property type="component" value="Chromosome"/>
</dbReference>
<dbReference type="STRING" id="1184267.A11Q_396"/>
<dbReference type="KEGG" id="bex:A11Q_396"/>
<keyword evidence="3" id="KW-1185">Reference proteome</keyword>
<feature type="chain" id="PRO_5004059996" evidence="1">
    <location>
        <begin position="23"/>
        <end position="268"/>
    </location>
</feature>
<reference evidence="2 3" key="1">
    <citation type="journal article" date="2013" name="ISME J.">
        <title>By their genes ye shall know them: genomic signatures of predatory bacteria.</title>
        <authorList>
            <person name="Pasternak Z."/>
            <person name="Pietrokovski S."/>
            <person name="Rotem O."/>
            <person name="Gophna U."/>
            <person name="Lurie-Weinberger M.N."/>
            <person name="Jurkevitch E."/>
        </authorList>
    </citation>
    <scope>NUCLEOTIDE SEQUENCE [LARGE SCALE GENOMIC DNA]</scope>
    <source>
        <strain evidence="2 3">JSS</strain>
    </source>
</reference>
<evidence type="ECO:0000256" key="1">
    <source>
        <dbReference type="SAM" id="SignalP"/>
    </source>
</evidence>
<proteinExistence type="predicted"/>
<sequence>MKKAFAITMLISLVTMNPVAHAEEAAVEDVTAAEDVTADEVAISEEPQENWVECGPSYLNYVRGLAKPKQKAELENWWMISDSDYQSIRNDEFQYAEEKTKKEKEFAAALAQPAGRQSILAKVKFGTYDMKKKGFPLDIRLENGTLEDHFSGGMGFGGGLGGPPSAYVTGCAMRVDYKKKDSIPNTIKIKPTNSAKLKFLAVPEEFARQITTDLGSSRVKTVLLRFDPKQTQLVKKSLGTIKLSELVVSAEIKEIEVQQNDEKKVFTF</sequence>
<evidence type="ECO:0000313" key="2">
    <source>
        <dbReference type="EMBL" id="AGH94616.1"/>
    </source>
</evidence>
<dbReference type="EMBL" id="CP003537">
    <property type="protein sequence ID" value="AGH94616.1"/>
    <property type="molecule type" value="Genomic_DNA"/>
</dbReference>